<evidence type="ECO:0000259" key="5">
    <source>
        <dbReference type="PROSITE" id="PS51202"/>
    </source>
</evidence>
<evidence type="ECO:0000259" key="4">
    <source>
        <dbReference type="PROSITE" id="PS50956"/>
    </source>
</evidence>
<reference evidence="6" key="1">
    <citation type="submission" date="2021-06" db="EMBL/GenBank/DDBJ databases">
        <title>New haloarchaea isolates fom saline soil.</title>
        <authorList>
            <person name="Duran-Viseras A."/>
            <person name="Sanchez-Porro C.S."/>
            <person name="Ventosa A."/>
        </authorList>
    </citation>
    <scope>NUCLEOTIDE SEQUENCE</scope>
    <source>
        <strain evidence="6">JCM 18369</strain>
    </source>
</reference>
<feature type="domain" description="RCK C-terminal" evidence="5">
    <location>
        <begin position="159"/>
        <end position="246"/>
    </location>
</feature>
<dbReference type="PANTHER" id="PTHR30154">
    <property type="entry name" value="LEUCINE-RESPONSIVE REGULATORY PROTEIN"/>
    <property type="match status" value="1"/>
</dbReference>
<organism evidence="6 7">
    <name type="scientific">Haloarcula salina</name>
    <dbReference type="NCBI Taxonomy" id="1429914"/>
    <lineage>
        <taxon>Archaea</taxon>
        <taxon>Methanobacteriati</taxon>
        <taxon>Methanobacteriota</taxon>
        <taxon>Stenosarchaea group</taxon>
        <taxon>Halobacteria</taxon>
        <taxon>Halobacteriales</taxon>
        <taxon>Haloarculaceae</taxon>
        <taxon>Haloarcula</taxon>
    </lineage>
</organism>
<gene>
    <name evidence="6" type="ORF">KTS37_13830</name>
</gene>
<dbReference type="InterPro" id="IPR019888">
    <property type="entry name" value="Tscrpt_reg_AsnC-like"/>
</dbReference>
<dbReference type="EMBL" id="JAHQXE010000004">
    <property type="protein sequence ID" value="MBV0902869.1"/>
    <property type="molecule type" value="Genomic_DNA"/>
</dbReference>
<protein>
    <submittedName>
        <fullName evidence="6">AsnC family transcriptional regulator</fullName>
    </submittedName>
</protein>
<evidence type="ECO:0000256" key="2">
    <source>
        <dbReference type="ARBA" id="ARBA00023125"/>
    </source>
</evidence>
<evidence type="ECO:0000313" key="7">
    <source>
        <dbReference type="Proteomes" id="UP001166304"/>
    </source>
</evidence>
<dbReference type="InterPro" id="IPR036388">
    <property type="entry name" value="WH-like_DNA-bd_sf"/>
</dbReference>
<keyword evidence="7" id="KW-1185">Reference proteome</keyword>
<dbReference type="Gene3D" id="1.10.10.10">
    <property type="entry name" value="Winged helix-like DNA-binding domain superfamily/Winged helix DNA-binding domain"/>
    <property type="match status" value="1"/>
</dbReference>
<keyword evidence="3" id="KW-0804">Transcription</keyword>
<dbReference type="GO" id="GO:0005829">
    <property type="term" value="C:cytosol"/>
    <property type="evidence" value="ECO:0007669"/>
    <property type="project" value="TreeGrafter"/>
</dbReference>
<evidence type="ECO:0000256" key="3">
    <source>
        <dbReference type="ARBA" id="ARBA00023163"/>
    </source>
</evidence>
<dbReference type="InterPro" id="IPR036721">
    <property type="entry name" value="RCK_C_sf"/>
</dbReference>
<dbReference type="AlphaFoldDB" id="A0AA41G3B1"/>
<dbReference type="Proteomes" id="UP001166304">
    <property type="component" value="Unassembled WGS sequence"/>
</dbReference>
<feature type="domain" description="HTH asnC-type" evidence="4">
    <location>
        <begin position="5"/>
        <end position="68"/>
    </location>
</feature>
<dbReference type="InterPro" id="IPR011991">
    <property type="entry name" value="ArsR-like_HTH"/>
</dbReference>
<dbReference type="Gene3D" id="3.30.70.1450">
    <property type="entry name" value="Regulator of K+ conductance, C-terminal domain"/>
    <property type="match status" value="1"/>
</dbReference>
<dbReference type="PRINTS" id="PR00033">
    <property type="entry name" value="HTHASNC"/>
</dbReference>
<dbReference type="SUPFAM" id="SSF116726">
    <property type="entry name" value="TrkA C-terminal domain-like"/>
    <property type="match status" value="1"/>
</dbReference>
<name>A0AA41G3B1_9EURY</name>
<dbReference type="Pfam" id="PF02080">
    <property type="entry name" value="TrkA_C"/>
    <property type="match status" value="1"/>
</dbReference>
<comment type="caution">
    <text evidence="6">The sequence shown here is derived from an EMBL/GenBank/DDBJ whole genome shotgun (WGS) entry which is preliminary data.</text>
</comment>
<dbReference type="PROSITE" id="PS51202">
    <property type="entry name" value="RCK_C"/>
    <property type="match status" value="1"/>
</dbReference>
<evidence type="ECO:0000256" key="1">
    <source>
        <dbReference type="ARBA" id="ARBA00023015"/>
    </source>
</evidence>
<dbReference type="InterPro" id="IPR036390">
    <property type="entry name" value="WH_DNA-bd_sf"/>
</dbReference>
<dbReference type="GO" id="GO:0006813">
    <property type="term" value="P:potassium ion transport"/>
    <property type="evidence" value="ECO:0007669"/>
    <property type="project" value="InterPro"/>
</dbReference>
<sequence length="250" mass="27324">MSYRVDEIDRRILYHLAADARRTSAPMIAEEVDVTPATIRNRVRQLEDNGIIEGYHADIDYERIGGKITTQFTCTAPPSDLSALVSEATTIPGVVNVRELMAGQENVVVMAVGEDTDDISRITQMLSDLGLVVEREDIVRDEQFHPYQPFNPENGRSHTALTDFQSLAGGAEILEFTVSADAEITGLSLEEANRAGLLPDEVLVVGIERGDDRLTPKGATHIEAGDVVSIFCRESAPETIKRAFAAEGIQ</sequence>
<dbReference type="SMART" id="SM00344">
    <property type="entry name" value="HTH_ASNC"/>
    <property type="match status" value="1"/>
</dbReference>
<dbReference type="GO" id="GO:0043200">
    <property type="term" value="P:response to amino acid"/>
    <property type="evidence" value="ECO:0007669"/>
    <property type="project" value="TreeGrafter"/>
</dbReference>
<dbReference type="SUPFAM" id="SSF46785">
    <property type="entry name" value="Winged helix' DNA-binding domain"/>
    <property type="match status" value="1"/>
</dbReference>
<proteinExistence type="predicted"/>
<evidence type="ECO:0000313" key="6">
    <source>
        <dbReference type="EMBL" id="MBV0902869.1"/>
    </source>
</evidence>
<keyword evidence="2" id="KW-0238">DNA-binding</keyword>
<dbReference type="Pfam" id="PF13412">
    <property type="entry name" value="HTH_24"/>
    <property type="match status" value="1"/>
</dbReference>
<dbReference type="PROSITE" id="PS50956">
    <property type="entry name" value="HTH_ASNC_2"/>
    <property type="match status" value="1"/>
</dbReference>
<dbReference type="InterPro" id="IPR000485">
    <property type="entry name" value="AsnC-type_HTH_dom"/>
</dbReference>
<keyword evidence="1" id="KW-0805">Transcription regulation</keyword>
<dbReference type="InterPro" id="IPR006037">
    <property type="entry name" value="RCK_C"/>
</dbReference>
<dbReference type="RefSeq" id="WP_162414435.1">
    <property type="nucleotide sequence ID" value="NZ_JAHQXE010000004.1"/>
</dbReference>
<accession>A0AA41G3B1</accession>
<dbReference type="GO" id="GO:0008324">
    <property type="term" value="F:monoatomic cation transmembrane transporter activity"/>
    <property type="evidence" value="ECO:0007669"/>
    <property type="project" value="InterPro"/>
</dbReference>
<dbReference type="PANTHER" id="PTHR30154:SF34">
    <property type="entry name" value="TRANSCRIPTIONAL REGULATOR AZLB"/>
    <property type="match status" value="1"/>
</dbReference>
<dbReference type="CDD" id="cd00090">
    <property type="entry name" value="HTH_ARSR"/>
    <property type="match status" value="1"/>
</dbReference>
<dbReference type="GO" id="GO:0043565">
    <property type="term" value="F:sequence-specific DNA binding"/>
    <property type="evidence" value="ECO:0007669"/>
    <property type="project" value="InterPro"/>
</dbReference>